<name>A0A1G6UBK7_9BURK</name>
<organism evidence="2 3">
    <name type="scientific">Paraburkholderia lycopersici</name>
    <dbReference type="NCBI Taxonomy" id="416944"/>
    <lineage>
        <taxon>Bacteria</taxon>
        <taxon>Pseudomonadati</taxon>
        <taxon>Pseudomonadota</taxon>
        <taxon>Betaproteobacteria</taxon>
        <taxon>Burkholderiales</taxon>
        <taxon>Burkholderiaceae</taxon>
        <taxon>Paraburkholderia</taxon>
    </lineage>
</organism>
<evidence type="ECO:0000259" key="1">
    <source>
        <dbReference type="Pfam" id="PF24957"/>
    </source>
</evidence>
<accession>A0A1G6UBK7</accession>
<dbReference type="EMBL" id="FMYQ01000018">
    <property type="protein sequence ID" value="SDD37965.1"/>
    <property type="molecule type" value="Genomic_DNA"/>
</dbReference>
<gene>
    <name evidence="2" type="ORF">SAMN05421548_118121</name>
</gene>
<dbReference type="AlphaFoldDB" id="A0A1G6UBK7"/>
<evidence type="ECO:0000313" key="3">
    <source>
        <dbReference type="Proteomes" id="UP000198908"/>
    </source>
</evidence>
<protein>
    <recommendedName>
        <fullName evidence="1">DISARM protein DrmE C-terminal domain-containing protein</fullName>
    </recommendedName>
</protein>
<dbReference type="STRING" id="416944.SAMN05421548_118121"/>
<sequence>MWDRAIQLSTQRVTDALLHRSVLPQDALAFEKVSGAIAVRTALRLLTGEQSLLFAVPEATASTARHILAALLIGDYAHANAQGQVPQVEVRHLLRGDIVLVTQATSNGKARLEELSVGRGQRLCDLWEVTTLSRYTAAKSTKPRVFLANPGWLEKTMGGRRFGAVVIDASHPSTFARLPQLMRAAAGCASLRIAVSPPPAEDVLAACGHPSKLQLWLWDSQAKNDAETVVEARDPQSHANGDRHLWVCDSDAEAAQALAEVYRRLTAAARAAEGRSYPGLWQCWGLYNRLRQVAVPLAHLEEVAASTWAGSLRQRIAELENVSGHGSVAWDTTWPQLLAALKSAYETLLRREETAKFWGVASNLQAFLPSTTPHLRVVVGSEAEVTLLTPALELVVEGFSEALASGRVEFVTGSKEAKLIAEGGVCPTVLLAPRTNGHRYLDVFPSARVDELLYPHEVDLERSNQARLHSAWSPRLQDETRVRFLAPFGFQPLSSAVPRPAAQPPAIVVRKSNGHVVSLVTSAEVSGEIDIDALVGGTDVDFFDGYEPKVHTSISTAGAITEVRFTNGERRQFYGEQKLDIYLSETSRIQRNLAREVRPGWRVIAFVDGQYDSLFRRLADVVNSRLPPAERVALELWRQAKEHLVARFESKRELYHKLVAKGLISSYEAFVSWLSAGDEDVIAPQQFHEFEVLASEMDTYASSKVMMESAFRAVQHERGRNRKLGRTLRTFLRAVVSGDGYEEALAGARTIDAAIADVFAAVEILEVDSVREIQRKHDG</sequence>
<feature type="domain" description="DISARM protein DrmE C-terminal" evidence="1">
    <location>
        <begin position="561"/>
        <end position="734"/>
    </location>
</feature>
<dbReference type="Pfam" id="PF24957">
    <property type="entry name" value="DrmE_C"/>
    <property type="match status" value="1"/>
</dbReference>
<proteinExistence type="predicted"/>
<dbReference type="Proteomes" id="UP000198908">
    <property type="component" value="Unassembled WGS sequence"/>
</dbReference>
<dbReference type="OrthoDB" id="3078216at2"/>
<reference evidence="3" key="1">
    <citation type="submission" date="2016-09" db="EMBL/GenBank/DDBJ databases">
        <authorList>
            <person name="Varghese N."/>
            <person name="Submissions S."/>
        </authorList>
    </citation>
    <scope>NUCLEOTIDE SEQUENCE [LARGE SCALE GENOMIC DNA]</scope>
    <source>
        <strain evidence="3">TNe-862</strain>
    </source>
</reference>
<evidence type="ECO:0000313" key="2">
    <source>
        <dbReference type="EMBL" id="SDD37965.1"/>
    </source>
</evidence>
<keyword evidence="3" id="KW-1185">Reference proteome</keyword>
<dbReference type="RefSeq" id="WP_092000006.1">
    <property type="nucleotide sequence ID" value="NZ_FMYQ01000018.1"/>
</dbReference>
<dbReference type="InterPro" id="IPR056666">
    <property type="entry name" value="DrmE_C"/>
</dbReference>